<proteinExistence type="predicted"/>
<organism evidence="2 3">
    <name type="scientific">Nonomuraea spiralis</name>
    <dbReference type="NCBI Taxonomy" id="46182"/>
    <lineage>
        <taxon>Bacteria</taxon>
        <taxon>Bacillati</taxon>
        <taxon>Actinomycetota</taxon>
        <taxon>Actinomycetes</taxon>
        <taxon>Streptosporangiales</taxon>
        <taxon>Streptosporangiaceae</taxon>
        <taxon>Nonomuraea</taxon>
    </lineage>
</organism>
<accession>A0ABV5IJG2</accession>
<reference evidence="2 3" key="1">
    <citation type="submission" date="2024-09" db="EMBL/GenBank/DDBJ databases">
        <authorList>
            <person name="Sun Q."/>
            <person name="Mori K."/>
        </authorList>
    </citation>
    <scope>NUCLEOTIDE SEQUENCE [LARGE SCALE GENOMIC DNA]</scope>
    <source>
        <strain evidence="2 3">CCM 3426</strain>
    </source>
</reference>
<keyword evidence="3" id="KW-1185">Reference proteome</keyword>
<dbReference type="EMBL" id="JBHMEI010000019">
    <property type="protein sequence ID" value="MFB9204662.1"/>
    <property type="molecule type" value="Genomic_DNA"/>
</dbReference>
<evidence type="ECO:0000313" key="3">
    <source>
        <dbReference type="Proteomes" id="UP001589647"/>
    </source>
</evidence>
<name>A0ABV5IJG2_9ACTN</name>
<feature type="region of interest" description="Disordered" evidence="1">
    <location>
        <begin position="1"/>
        <end position="20"/>
    </location>
</feature>
<sequence>MWTRGGSAVRGGGGEGRQSRRRLTGHVAAQAGAIIACDFLVVETVLLKRPYVLVFIEHGTRRLHLAGVSRHPTGAWTTQQARNLVMDLGDHFAGLRFVIHDRDPLLTSAFREVPRLRSI</sequence>
<dbReference type="RefSeq" id="WP_189653810.1">
    <property type="nucleotide sequence ID" value="NZ_BMRC01000049.1"/>
</dbReference>
<gene>
    <name evidence="2" type="ORF">ACFFV7_25950</name>
</gene>
<evidence type="ECO:0000313" key="2">
    <source>
        <dbReference type="EMBL" id="MFB9204662.1"/>
    </source>
</evidence>
<comment type="caution">
    <text evidence="2">The sequence shown here is derived from an EMBL/GenBank/DDBJ whole genome shotgun (WGS) entry which is preliminary data.</text>
</comment>
<protein>
    <submittedName>
        <fullName evidence="2">Uncharacterized protein</fullName>
    </submittedName>
</protein>
<evidence type="ECO:0000256" key="1">
    <source>
        <dbReference type="SAM" id="MobiDB-lite"/>
    </source>
</evidence>
<dbReference type="Proteomes" id="UP001589647">
    <property type="component" value="Unassembled WGS sequence"/>
</dbReference>